<organism evidence="2 3">
    <name type="scientific">Massilia aurea</name>
    <dbReference type="NCBI Taxonomy" id="373040"/>
    <lineage>
        <taxon>Bacteria</taxon>
        <taxon>Pseudomonadati</taxon>
        <taxon>Pseudomonadota</taxon>
        <taxon>Betaproteobacteria</taxon>
        <taxon>Burkholderiales</taxon>
        <taxon>Oxalobacteraceae</taxon>
        <taxon>Telluria group</taxon>
        <taxon>Massilia</taxon>
    </lineage>
</organism>
<dbReference type="CDD" id="cd08152">
    <property type="entry name" value="y4iL_like"/>
    <property type="match status" value="1"/>
</dbReference>
<dbReference type="Proteomes" id="UP000540787">
    <property type="component" value="Unassembled WGS sequence"/>
</dbReference>
<sequence>MTTTAPANPLVFRSEFEHVGLDESETIHALQTVFANMAKKVADAEGHASRAVHAKGHALVRGKLTVLDNLPPQLAQGLFGKAGTYDVLLRWSSPPAEQLPDGVSTHRAVAMKVLNVPGERFDTAKSGNSQDFLMVNGPVFSAPDPQGFLKSVKMLAATTNASETGKKIISAVLRTAENALEAVGGESGMLKALGGEPQHHPLGETYFSQTPYLYGQYMAKLSLAPVAPELLALDGASIKTEDDAQRHAIGSHFASQGGEWELRVQLNVDVEKMPIEDASVEWPQDLSPFIAVARVRLEPQTSWDASLEKLEDEIAYDQWNCLVEHRPLGSVNRARRQVMATSREFRSEFNRCPIHEPSA</sequence>
<dbReference type="GO" id="GO:0020037">
    <property type="term" value="F:heme binding"/>
    <property type="evidence" value="ECO:0007669"/>
    <property type="project" value="InterPro"/>
</dbReference>
<dbReference type="RefSeq" id="WP_183553006.1">
    <property type="nucleotide sequence ID" value="NZ_JACHBX010000001.1"/>
</dbReference>
<comment type="function">
    <text evidence="1">Decomposes hydrogen peroxide into water and oxygen; serves to protect cells from the toxic effects of hydrogen peroxide.</text>
</comment>
<dbReference type="InterPro" id="IPR020835">
    <property type="entry name" value="Catalase_sf"/>
</dbReference>
<gene>
    <name evidence="2" type="ORF">HD842_001632</name>
</gene>
<dbReference type="PANTHER" id="PTHR36195:SF4">
    <property type="entry name" value="DOMAIN PROTEIN, PUTATIVE (AFU_ORTHOLOGUE AFUA_5G01990)-RELATED"/>
    <property type="match status" value="1"/>
</dbReference>
<proteinExistence type="predicted"/>
<dbReference type="SUPFAM" id="SSF56634">
    <property type="entry name" value="Heme-dependent catalase-like"/>
    <property type="match status" value="1"/>
</dbReference>
<evidence type="ECO:0000256" key="1">
    <source>
        <dbReference type="ARBA" id="ARBA00002974"/>
    </source>
</evidence>
<protein>
    <recommendedName>
        <fullName evidence="4">Catalase</fullName>
    </recommendedName>
</protein>
<name>A0A7W9WZA0_9BURK</name>
<reference evidence="2 3" key="1">
    <citation type="submission" date="2020-08" db="EMBL/GenBank/DDBJ databases">
        <title>The Agave Microbiome: Exploring the role of microbial communities in plant adaptations to desert environments.</title>
        <authorList>
            <person name="Partida-Martinez L.P."/>
        </authorList>
    </citation>
    <scope>NUCLEOTIDE SEQUENCE [LARGE SCALE GENOMIC DNA]</scope>
    <source>
        <strain evidence="2 3">AT3.2</strain>
    </source>
</reference>
<evidence type="ECO:0008006" key="4">
    <source>
        <dbReference type="Google" id="ProtNLM"/>
    </source>
</evidence>
<accession>A0A7W9WZA0</accession>
<dbReference type="PANTHER" id="PTHR36195">
    <property type="entry name" value="DOMAIN PROTEIN, PUTATIVE (AFU_ORTHOLOGUE AFUA_5G01990)-RELATED-RELATED"/>
    <property type="match status" value="1"/>
</dbReference>
<dbReference type="AlphaFoldDB" id="A0A7W9WZA0"/>
<keyword evidence="3" id="KW-1185">Reference proteome</keyword>
<evidence type="ECO:0000313" key="2">
    <source>
        <dbReference type="EMBL" id="MBB6133521.1"/>
    </source>
</evidence>
<comment type="caution">
    <text evidence="2">The sequence shown here is derived from an EMBL/GenBank/DDBJ whole genome shotgun (WGS) entry which is preliminary data.</text>
</comment>
<dbReference type="Gene3D" id="2.40.180.10">
    <property type="entry name" value="Catalase core domain"/>
    <property type="match status" value="1"/>
</dbReference>
<dbReference type="EMBL" id="JACHBX010000001">
    <property type="protein sequence ID" value="MBB6133521.1"/>
    <property type="molecule type" value="Genomic_DNA"/>
</dbReference>
<evidence type="ECO:0000313" key="3">
    <source>
        <dbReference type="Proteomes" id="UP000540787"/>
    </source>
</evidence>